<dbReference type="GO" id="GO:0009507">
    <property type="term" value="C:chloroplast"/>
    <property type="evidence" value="ECO:0007669"/>
    <property type="project" value="UniProtKB-SubCell"/>
</dbReference>
<dbReference type="OrthoDB" id="205639at2759"/>
<dbReference type="AlphaFoldDB" id="A0A2V3IHJ6"/>
<keyword evidence="9 11" id="KW-0472">Membrane</keyword>
<feature type="compositionally biased region" description="Gly residues" evidence="10">
    <location>
        <begin position="88"/>
        <end position="100"/>
    </location>
</feature>
<comment type="caution">
    <text evidence="12">The sequence shown here is derived from an EMBL/GenBank/DDBJ whole genome shotgun (WGS) entry which is preliminary data.</text>
</comment>
<evidence type="ECO:0000256" key="10">
    <source>
        <dbReference type="SAM" id="MobiDB-lite"/>
    </source>
</evidence>
<evidence type="ECO:0000256" key="4">
    <source>
        <dbReference type="ARBA" id="ARBA00022528"/>
    </source>
</evidence>
<comment type="similarity">
    <text evidence="3">Belongs to the RETICULATA family.</text>
</comment>
<reference evidence="12 13" key="1">
    <citation type="journal article" date="2018" name="Mol. Biol. Evol.">
        <title>Analysis of the draft genome of the red seaweed Gracilariopsis chorda provides insights into genome size evolution in Rhodophyta.</title>
        <authorList>
            <person name="Lee J."/>
            <person name="Yang E.C."/>
            <person name="Graf L."/>
            <person name="Yang J.H."/>
            <person name="Qiu H."/>
            <person name="Zel Zion U."/>
            <person name="Chan C.X."/>
            <person name="Stephens T.G."/>
            <person name="Weber A.P.M."/>
            <person name="Boo G.H."/>
            <person name="Boo S.M."/>
            <person name="Kim K.M."/>
            <person name="Shin Y."/>
            <person name="Jung M."/>
            <person name="Lee S.J."/>
            <person name="Yim H.S."/>
            <person name="Lee J.H."/>
            <person name="Bhattacharya D."/>
            <person name="Yoon H.S."/>
        </authorList>
    </citation>
    <scope>NUCLEOTIDE SEQUENCE [LARGE SCALE GENOMIC DNA]</scope>
    <source>
        <strain evidence="12 13">SKKU-2015</strain>
        <tissue evidence="12">Whole body</tissue>
    </source>
</reference>
<comment type="subcellular location">
    <subcellularLocation>
        <location evidence="1">Membrane</location>
        <topology evidence="1">Multi-pass membrane protein</topology>
    </subcellularLocation>
    <subcellularLocation>
        <location evidence="2">Plastid</location>
        <location evidence="2">Chloroplast</location>
    </subcellularLocation>
</comment>
<feature type="compositionally biased region" description="Basic and acidic residues" evidence="10">
    <location>
        <begin position="104"/>
        <end position="113"/>
    </location>
</feature>
<dbReference type="EMBL" id="NBIV01000214">
    <property type="protein sequence ID" value="PXF41493.1"/>
    <property type="molecule type" value="Genomic_DNA"/>
</dbReference>
<keyword evidence="7" id="KW-0809">Transit peptide</keyword>
<gene>
    <name evidence="12" type="ORF">BWQ96_08800</name>
</gene>
<keyword evidence="13" id="KW-1185">Reference proteome</keyword>
<dbReference type="STRING" id="448386.A0A2V3IHJ6"/>
<evidence type="ECO:0000256" key="11">
    <source>
        <dbReference type="SAM" id="Phobius"/>
    </source>
</evidence>
<evidence type="ECO:0000256" key="3">
    <source>
        <dbReference type="ARBA" id="ARBA00010793"/>
    </source>
</evidence>
<dbReference type="InterPro" id="IPR021825">
    <property type="entry name" value="RETICULATA-related"/>
</dbReference>
<dbReference type="PANTHER" id="PTHR31620:SF15">
    <property type="entry name" value="PROTEIN RETICULATA-RELATED 2, CHLOROPLASTIC-RELATED"/>
    <property type="match status" value="1"/>
</dbReference>
<evidence type="ECO:0000256" key="5">
    <source>
        <dbReference type="ARBA" id="ARBA00022640"/>
    </source>
</evidence>
<keyword evidence="5" id="KW-0934">Plastid</keyword>
<evidence type="ECO:0000256" key="2">
    <source>
        <dbReference type="ARBA" id="ARBA00004229"/>
    </source>
</evidence>
<evidence type="ECO:0000256" key="1">
    <source>
        <dbReference type="ARBA" id="ARBA00004141"/>
    </source>
</evidence>
<dbReference type="GO" id="GO:0016020">
    <property type="term" value="C:membrane"/>
    <property type="evidence" value="ECO:0007669"/>
    <property type="project" value="UniProtKB-SubCell"/>
</dbReference>
<feature type="compositionally biased region" description="Low complexity" evidence="10">
    <location>
        <begin position="51"/>
        <end position="82"/>
    </location>
</feature>
<keyword evidence="6 11" id="KW-0812">Transmembrane</keyword>
<accession>A0A2V3IHJ6</accession>
<keyword evidence="4" id="KW-0150">Chloroplast</keyword>
<dbReference type="Proteomes" id="UP000247409">
    <property type="component" value="Unassembled WGS sequence"/>
</dbReference>
<proteinExistence type="inferred from homology"/>
<evidence type="ECO:0000256" key="8">
    <source>
        <dbReference type="ARBA" id="ARBA00022989"/>
    </source>
</evidence>
<keyword evidence="8 11" id="KW-1133">Transmembrane helix</keyword>
<feature type="transmembrane region" description="Helical" evidence="11">
    <location>
        <begin position="263"/>
        <end position="289"/>
    </location>
</feature>
<dbReference type="Pfam" id="PF11891">
    <property type="entry name" value="RETICULATA-like"/>
    <property type="match status" value="1"/>
</dbReference>
<evidence type="ECO:0000313" key="12">
    <source>
        <dbReference type="EMBL" id="PXF41493.1"/>
    </source>
</evidence>
<organism evidence="12 13">
    <name type="scientific">Gracilariopsis chorda</name>
    <dbReference type="NCBI Taxonomy" id="448386"/>
    <lineage>
        <taxon>Eukaryota</taxon>
        <taxon>Rhodophyta</taxon>
        <taxon>Florideophyceae</taxon>
        <taxon>Rhodymeniophycidae</taxon>
        <taxon>Gracilariales</taxon>
        <taxon>Gracilariaceae</taxon>
        <taxon>Gracilariopsis</taxon>
    </lineage>
</organism>
<evidence type="ECO:0000256" key="6">
    <source>
        <dbReference type="ARBA" id="ARBA00022692"/>
    </source>
</evidence>
<sequence length="399" mass="42430">MKPYAFVPALYTPFHQRSFLASPSKSKCITPVRTPTRPSLSASAQPPPDQTPSTSTPTSSSSPSTPTTQTSYTGGSTPSGGPNDDGRGGGGGRGAGGNNGGDSFHNDHSDHHNRLPEDLQLALAYGSLSPEALTRYLNALKNPFLKLLMSIPAYRTRALADSSFLFKLLVQEFIGNGTALASEIAVRAEHLMDELEYVASDLIVGTVVEAAFVWILAPTLSLPASASSSASSLSRYLSSLPSHIFQPSTALTTFTLSQRAASFFYAAAQYTLIGFAAGVVGTAITYGLLEGRKALDPSYKPLRPLPAVLPNSLGWGVFMGVSSNTRFQIVEGIELAIANAFKGTAAPVVKGSIIALRFANNYWGGVQFVQFFRFLGLHATGEDESQHDEQSQEMQQKEG</sequence>
<evidence type="ECO:0000256" key="7">
    <source>
        <dbReference type="ARBA" id="ARBA00022946"/>
    </source>
</evidence>
<evidence type="ECO:0000256" key="9">
    <source>
        <dbReference type="ARBA" id="ARBA00023136"/>
    </source>
</evidence>
<dbReference type="PANTHER" id="PTHR31620">
    <property type="entry name" value="PROTEIN RETICULATA-RELATED 2, CHLOROPLASTIC-RELATED"/>
    <property type="match status" value="1"/>
</dbReference>
<name>A0A2V3IHJ6_9FLOR</name>
<feature type="region of interest" description="Disordered" evidence="10">
    <location>
        <begin position="20"/>
        <end position="113"/>
    </location>
</feature>
<evidence type="ECO:0000313" key="13">
    <source>
        <dbReference type="Proteomes" id="UP000247409"/>
    </source>
</evidence>
<protein>
    <submittedName>
        <fullName evidence="12">Protein RETICULATA-RELATED 1, chloroplastic</fullName>
    </submittedName>
</protein>